<name>A0ABM9NPZ3_9FLAO</name>
<feature type="chain" id="PRO_5047043430" description="TonB C-terminal domain-containing protein" evidence="1">
    <location>
        <begin position="22"/>
        <end position="114"/>
    </location>
</feature>
<dbReference type="Proteomes" id="UP001497416">
    <property type="component" value="Unassembled WGS sequence"/>
</dbReference>
<reference evidence="2 3" key="1">
    <citation type="submission" date="2024-05" db="EMBL/GenBank/DDBJ databases">
        <authorList>
            <person name="Duchaud E."/>
        </authorList>
    </citation>
    <scope>NUCLEOTIDE SEQUENCE [LARGE SCALE GENOMIC DNA]</scope>
    <source>
        <strain evidence="2">Ena-SAMPLE-TAB-13-05-2024-13:56:06:370-140302</strain>
    </source>
</reference>
<accession>A0ABM9NPZ3</accession>
<organism evidence="2 3">
    <name type="scientific">Tenacibaculum platacis</name>
    <dbReference type="NCBI Taxonomy" id="3137852"/>
    <lineage>
        <taxon>Bacteria</taxon>
        <taxon>Pseudomonadati</taxon>
        <taxon>Bacteroidota</taxon>
        <taxon>Flavobacteriia</taxon>
        <taxon>Flavobacteriales</taxon>
        <taxon>Flavobacteriaceae</taxon>
        <taxon>Tenacibaculum</taxon>
    </lineage>
</organism>
<protein>
    <recommendedName>
        <fullName evidence="4">TonB C-terminal domain-containing protein</fullName>
    </recommendedName>
</protein>
<keyword evidence="1" id="KW-0732">Signal</keyword>
<dbReference type="EMBL" id="CAXIXY010000003">
    <property type="protein sequence ID" value="CAL2074555.1"/>
    <property type="molecule type" value="Genomic_DNA"/>
</dbReference>
<evidence type="ECO:0000313" key="2">
    <source>
        <dbReference type="EMBL" id="CAL2074555.1"/>
    </source>
</evidence>
<gene>
    <name evidence="2" type="ORF">T190607A01A_10005</name>
</gene>
<evidence type="ECO:0008006" key="4">
    <source>
        <dbReference type="Google" id="ProtNLM"/>
    </source>
</evidence>
<sequence>MKSIKILLIAVLIAFSNTVSANEKNPVEDKVKISVISKQIQKLLANPNFPVEQNFFVKVKLAVNNNNEIVVLSVYSEGNKETIEAFIKSRLNYKKLTSKAEKKVFIVPVKMISL</sequence>
<proteinExistence type="predicted"/>
<feature type="signal peptide" evidence="1">
    <location>
        <begin position="1"/>
        <end position="21"/>
    </location>
</feature>
<evidence type="ECO:0000256" key="1">
    <source>
        <dbReference type="SAM" id="SignalP"/>
    </source>
</evidence>
<dbReference type="RefSeq" id="WP_348709481.1">
    <property type="nucleotide sequence ID" value="NZ_CAXIXY010000003.1"/>
</dbReference>
<evidence type="ECO:0000313" key="3">
    <source>
        <dbReference type="Proteomes" id="UP001497416"/>
    </source>
</evidence>
<keyword evidence="3" id="KW-1185">Reference proteome</keyword>
<comment type="caution">
    <text evidence="2">The sequence shown here is derived from an EMBL/GenBank/DDBJ whole genome shotgun (WGS) entry which is preliminary data.</text>
</comment>